<dbReference type="InterPro" id="IPR037018">
    <property type="entry name" value="GH65_N"/>
</dbReference>
<dbReference type="InterPro" id="IPR037820">
    <property type="entry name" value="GH94N_NdvB"/>
</dbReference>
<dbReference type="InterPro" id="IPR011013">
    <property type="entry name" value="Gal_mutarotase_sf_dom"/>
</dbReference>
<feature type="transmembrane region" description="Helical" evidence="3">
    <location>
        <begin position="822"/>
        <end position="839"/>
    </location>
</feature>
<keyword evidence="3" id="KW-0472">Membrane</keyword>
<dbReference type="SMART" id="SM01068">
    <property type="entry name" value="CBM_X"/>
    <property type="match status" value="2"/>
</dbReference>
<keyword evidence="3" id="KW-1133">Transmembrane helix</keyword>
<sequence length="2869" mass="314367">MNAVFRYVASRRRRPSLWADTAPVREELFGIERLEQHAQSLAAAQPVTKAPPVVLSLHTRLNDNAAVLLQAYRASAEELERGGGVVPAAEWLLDNYHLVEEQIREIREDLPPGYYRQLPKLAEGPFAGYPRVFGVAWAFVAHTDSHFDPETLRRFIDAYQRVQPLTIGELWAVAITLRIVLIENLRRLTDQITAGRAARADADALTERLLVSGSARSALEADIVTRSSDLLSELFAAQLAKRLRDQDPRTTPALGWLEERLKLQGVSIDAVVQHAQQRQGASNVTVRNVITSMRLISDIDWAELVESVSLVDARLRAESAFAAMDFATRNLYRSAVEQLARGSAFTELDIADLALRSAQAATAQAGDPAHAERAGDPGYHLIAEGRRALEQTIGFHAPPRLRFTRFSVRLGINGYVGAILVLASALLGLASWALWSLAPHGLDAPLFVLFAVCALLPATEIATALINRTITWSFGAITLPGLELTAGVPASLRTLVAVPTLLTGEADLREQIERLEVHHLAGAGGDLSFALLVDGLDADQEVVAGDAHLLAVAADAIDALNRRYEPGPGGSRFLLLHRRRVFNASENTWMGWERKRGKLHELNRLLRGATDTTFTSIGGSAPQVPSDVRYVITLDADTRLPRDAAVRLIGKMAHPLNRPRFSGVEQRVVDGYAILQPRVTPSLPVGQEGSLHQRVFSGPGGMDPYAAAVSDVYQDLFGEGSYTGKGIYDVDAFEAALQGRVPDNALLSHDLFEGVFARAGLASDVEVVEEMPSRYDVVGKRQHRWTRGDWQLLPWIVGHRGHDRLAMPSLGRFKMLDNLRRSMLAPCMVAALALCWLMPLRAGIAGAAFVLAALAIPAFLPTVFAILPRHAGIQLRNHLGKLAADLRVAGLQTVLSAAFLTDQAWRMGDAIVRTLTRLYVTRRRLLEWTTAAQSQGSPRLDLRGFYRRMAGGTALGLALAAGAIAFAPRHWPLVVPFALLWLAAPALALYSSRSPAVARRLAMSDPDARDLRLIARRTWRFFETFVTPAENMLPPDNFQEDPKPVVAHRTSPTNLGLYFLSAIASRDFGWAGTTETVERIEAAFASMQKLPRFNGHFYNWYGTLDLQALAPAYVSSVDSGNLAGHLIVLANACDEWLHASLAPAARLGMMDDLQLAREAVGALPAAGGERGAQLAAIFDEIDAQLHGPQTLEAVSPSLARLTEKAARTTRDIVPASGDDTSTDLMFWIDALSRSVVEHGRDRQQLADAPHLLQDRLKSLAERSRSMALGMDFAFLLDPERKLLSIGYSLADNTLDPNCYDLLASEARLASLFAIAKGDVTTRHWFRLGRSATPAGDGSALISWSGSMFEYLMPSLVMRAPVGSLLEQTSRLVVERQAAYGKSLGIPWGISESAYNARDIEFTYQYSNFGVPGLGLKRGLSEDRVIAPYATGLAAMVDPQAARENYAQLAAMGALGRYGFYEALDFTRSRLPDDEDVAIVRNFMAHHQGMTIVSIANTLLDAQMRARFHREPMIQASELLLQERMPRDVAVAHPRAEEVNTAAAVAGAVTPTVRRIDAPATAGGSPVTHLLSNGRYAVMLTATGAGYSRWRDIAVTRWREDPTRDDWGSFIYLRDRQSGHLWSAGAQPAGREADHEEVVFGEDHAQFIRRDGSLTTTMDVLVSGEADGEVRRVSLANSGRRTREIELTSYAEIVLATPAADNAHPAFSRMFVQTEHLAEFGALVATRRLRSHDEPQVWAAHFAVVEGDIAAEPQYESDRARFLGRARNARTAEVIVGDEPLTNTVGTVLDPVFALRYRVLVPPGKVARVTFWTVVATSRAELMDLIDNHHDRNAFDRAKTLAWTQAQVQLRHLGIEAEEAADFQRLAAPLIYSDPRFRASSDAIVRGAGMQSGLWQHAISGDLPIFLLRIDHIEDIAQVLQLLRAHEYWRMKRLGVDLVIVNERTSSYLQELQAAIEAAVRSSQSRPRFGEELAQGAVYTLRADLMSVEARALLRSVARVELVARRGSIAEQLARLPQAQVRRTAWLRPKPAMLSPPTAPAYAPGAPSTAPVRLEFFNGLGGFDKNGREYVTVLSPGATTPAPWINVIANPGFGFQVSAEGSGYTWAENSRENQITPWSNDPVEDPAGEAFYVRDEMSGALWCATAQPIRDDGTYIARHGYGYSRFEHEANGIALDLLQFVPLADSVKISRLTLRNLSGVPRRLSVTAWMEWVLGTSRGASGPFITTEIDRVTGAMLARNPWSVAMAGRVTFADLRGQQTAWTADRTEFLGRHGGPAAPAALTGKTPLSGATGAGLDPCAALQGVIELGVDEIAEVVCFVGQCASVEEARELIERYRKADLDAVLAEVTRYWQTVLGTVQVKTPDRAMDLMLNGWLLYQTLACRIWARSAFYQASGAYGFRDQLQDGMALTHAQPGETRRHLLRAASRQFVEGDVQHWWLPHSGQGVRTRISDDRVWLAYASATYIGCTGDAAILDEIVPFLDGPPLSPGEHDAFFQPMIADESASLFEHCARGLDQCIELTGEHGLPLMGTGDWNDGMNRVGAGGRGESVWLGWLLLRTIDLFAPLAQVRDRQRAARWRAHAESVREALERAAWDGEWYRRATFDDGRWLGSKQSDECCIDSIAQSWAVLSGAADPARAALAMASLEKHLIRRDDGLALLFTPPFDKTSHDPGYIKGYPPGLRENGGQYSHAAMWAILAFAKLGCGDKAAALFSLLNPVNHARTPMEVDRYKVEPYVVAADVYSVAPHVGRGGWTWYTGSAGWMYRAGVEGILGIRREGDFLVIDPCIPDAWPGFRATVNMQSTCYEIHVEVEAGRRMTHALLDGVSVDCGDGPVRVPLDAGSHRLLISLRVAVHEPVDSGEEGCAYAR</sequence>
<protein>
    <submittedName>
        <fullName evidence="7">N,N'-diacetylchitobiose phosphorylase</fullName>
        <ecNumber evidence="7">2.4.1.280</ecNumber>
    </submittedName>
</protein>
<reference evidence="7" key="1">
    <citation type="submission" date="2016-01" db="EMBL/GenBank/DDBJ databases">
        <authorList>
            <person name="Peeters C."/>
        </authorList>
    </citation>
    <scope>NUCLEOTIDE SEQUENCE [LARGE SCALE GENOMIC DNA]</scope>
    <source>
        <strain evidence="7">LMG 22940</strain>
    </source>
</reference>
<dbReference type="InterPro" id="IPR037824">
    <property type="entry name" value="GH94N_2_NdvB"/>
</dbReference>
<dbReference type="CDD" id="cd11756">
    <property type="entry name" value="GH94N_ChvB_NdvB_1_like"/>
    <property type="match status" value="1"/>
</dbReference>
<dbReference type="Gene3D" id="1.50.10.10">
    <property type="match status" value="1"/>
</dbReference>
<feature type="domain" description="Glycosyl hydrolase 94 supersandwich" evidence="4">
    <location>
        <begin position="1557"/>
        <end position="1830"/>
    </location>
</feature>
<feature type="transmembrane region" description="Helical" evidence="3">
    <location>
        <begin position="845"/>
        <end position="867"/>
    </location>
</feature>
<gene>
    <name evidence="7" type="primary">chbP</name>
    <name evidence="7" type="ORF">AWB68_00320</name>
</gene>
<dbReference type="Proteomes" id="UP000054770">
    <property type="component" value="Unassembled WGS sequence"/>
</dbReference>
<dbReference type="GO" id="GO:0016757">
    <property type="term" value="F:glycosyltransferase activity"/>
    <property type="evidence" value="ECO:0007669"/>
    <property type="project" value="UniProtKB-KW"/>
</dbReference>
<accession>A0A158F613</accession>
<dbReference type="RefSeq" id="WP_087642611.1">
    <property type="nucleotide sequence ID" value="NZ_FCON02000002.1"/>
</dbReference>
<dbReference type="InterPro" id="IPR010383">
    <property type="entry name" value="Glyco_hydrolase_94_b-supersand"/>
</dbReference>
<feature type="domain" description="Glycosyl hydrolase 94 supersandwich" evidence="4">
    <location>
        <begin position="2067"/>
        <end position="2337"/>
    </location>
</feature>
<evidence type="ECO:0000313" key="7">
    <source>
        <dbReference type="EMBL" id="SAL15123.1"/>
    </source>
</evidence>
<dbReference type="Gene3D" id="1.50.10.140">
    <property type="match status" value="2"/>
</dbReference>
<dbReference type="CDD" id="cd11753">
    <property type="entry name" value="GH94N_ChvB_NdvB_2_like"/>
    <property type="match status" value="1"/>
</dbReference>
<dbReference type="Gene3D" id="2.60.420.10">
    <property type="entry name" value="Maltose phosphorylase, domain 3"/>
    <property type="match status" value="1"/>
</dbReference>
<feature type="transmembrane region" description="Helical" evidence="3">
    <location>
        <begin position="410"/>
        <end position="434"/>
    </location>
</feature>
<dbReference type="SUPFAM" id="SSF74650">
    <property type="entry name" value="Galactose mutarotase-like"/>
    <property type="match status" value="2"/>
</dbReference>
<dbReference type="InterPro" id="IPR012341">
    <property type="entry name" value="6hp_glycosidase-like_sf"/>
</dbReference>
<dbReference type="EC" id="2.4.1.280" evidence="7"/>
<keyword evidence="3" id="KW-0812">Transmembrane</keyword>
<dbReference type="OrthoDB" id="9769991at2"/>
<dbReference type="GO" id="GO:0030246">
    <property type="term" value="F:carbohydrate binding"/>
    <property type="evidence" value="ECO:0007669"/>
    <property type="project" value="InterPro"/>
</dbReference>
<dbReference type="PANTHER" id="PTHR37469">
    <property type="entry name" value="CELLOBIONIC ACID PHOSPHORYLASE-RELATED"/>
    <property type="match status" value="1"/>
</dbReference>
<evidence type="ECO:0000256" key="3">
    <source>
        <dbReference type="SAM" id="Phobius"/>
    </source>
</evidence>
<feature type="domain" description="Glycoamylase-like" evidence="5">
    <location>
        <begin position="1301"/>
        <end position="1499"/>
    </location>
</feature>
<keyword evidence="2 7" id="KW-0808">Transferase</keyword>
<evidence type="ECO:0000259" key="6">
    <source>
        <dbReference type="Pfam" id="PF17167"/>
    </source>
</evidence>
<dbReference type="PANTHER" id="PTHR37469:SF2">
    <property type="entry name" value="CELLOBIONIC ACID PHOSPHORYLASE"/>
    <property type="match status" value="1"/>
</dbReference>
<name>A0A158F613_9BURK</name>
<feature type="domain" description="Glycosyl hydrolase 94 catalytic" evidence="6">
    <location>
        <begin position="2350"/>
        <end position="2774"/>
    </location>
</feature>
<dbReference type="InterPro" id="IPR052047">
    <property type="entry name" value="GH94_Enzymes"/>
</dbReference>
<evidence type="ECO:0000259" key="4">
    <source>
        <dbReference type="Pfam" id="PF06165"/>
    </source>
</evidence>
<proteinExistence type="predicted"/>
<comment type="caution">
    <text evidence="7">The sequence shown here is derived from an EMBL/GenBank/DDBJ whole genome shotgun (WGS) entry which is preliminary data.</text>
</comment>
<dbReference type="InterPro" id="IPR019282">
    <property type="entry name" value="Glycoamylase-like_cons_dom"/>
</dbReference>
<dbReference type="GO" id="GO:0005975">
    <property type="term" value="P:carbohydrate metabolic process"/>
    <property type="evidence" value="ECO:0007669"/>
    <property type="project" value="InterPro"/>
</dbReference>
<dbReference type="Pfam" id="PF17167">
    <property type="entry name" value="Glyco_hydro_94"/>
    <property type="match status" value="1"/>
</dbReference>
<keyword evidence="1 7" id="KW-0328">Glycosyltransferase</keyword>
<dbReference type="Pfam" id="PF10091">
    <property type="entry name" value="Glycoamylase"/>
    <property type="match status" value="1"/>
</dbReference>
<feature type="transmembrane region" description="Helical" evidence="3">
    <location>
        <begin position="446"/>
        <end position="466"/>
    </location>
</feature>
<evidence type="ECO:0000259" key="5">
    <source>
        <dbReference type="Pfam" id="PF10091"/>
    </source>
</evidence>
<organism evidence="7 8">
    <name type="scientific">Caballeronia choica</name>
    <dbReference type="NCBI Taxonomy" id="326476"/>
    <lineage>
        <taxon>Bacteria</taxon>
        <taxon>Pseudomonadati</taxon>
        <taxon>Pseudomonadota</taxon>
        <taxon>Betaproteobacteria</taxon>
        <taxon>Burkholderiales</taxon>
        <taxon>Burkholderiaceae</taxon>
        <taxon>Caballeronia</taxon>
    </lineage>
</organism>
<dbReference type="SUPFAM" id="SSF48208">
    <property type="entry name" value="Six-hairpin glycosidases"/>
    <property type="match status" value="1"/>
</dbReference>
<feature type="transmembrane region" description="Helical" evidence="3">
    <location>
        <begin position="949"/>
        <end position="967"/>
    </location>
</feature>
<dbReference type="EMBL" id="FCON02000002">
    <property type="protein sequence ID" value="SAL15123.1"/>
    <property type="molecule type" value="Genomic_DNA"/>
</dbReference>
<dbReference type="Gene3D" id="2.70.98.40">
    <property type="entry name" value="Glycoside hydrolase, family 65, N-terminal domain"/>
    <property type="match status" value="2"/>
</dbReference>
<keyword evidence="8" id="KW-1185">Reference proteome</keyword>
<evidence type="ECO:0000256" key="1">
    <source>
        <dbReference type="ARBA" id="ARBA00022676"/>
    </source>
</evidence>
<evidence type="ECO:0000256" key="2">
    <source>
        <dbReference type="ARBA" id="ARBA00022679"/>
    </source>
</evidence>
<evidence type="ECO:0000313" key="8">
    <source>
        <dbReference type="Proteomes" id="UP000054770"/>
    </source>
</evidence>
<dbReference type="Pfam" id="PF06165">
    <property type="entry name" value="GH94_b-supersand"/>
    <property type="match status" value="2"/>
</dbReference>
<dbReference type="InterPro" id="IPR033432">
    <property type="entry name" value="GH94_catalytic"/>
</dbReference>
<dbReference type="InterPro" id="IPR008928">
    <property type="entry name" value="6-hairpin_glycosidase_sf"/>
</dbReference>